<evidence type="ECO:0000313" key="1">
    <source>
        <dbReference type="EMBL" id="MQS97402.1"/>
    </source>
</evidence>
<organism evidence="1 2">
    <name type="scientific">Companilactobacillus halodurans</name>
    <dbReference type="NCBI Taxonomy" id="2584183"/>
    <lineage>
        <taxon>Bacteria</taxon>
        <taxon>Bacillati</taxon>
        <taxon>Bacillota</taxon>
        <taxon>Bacilli</taxon>
        <taxon>Lactobacillales</taxon>
        <taxon>Lactobacillaceae</taxon>
        <taxon>Companilactobacillus</taxon>
    </lineage>
</organism>
<dbReference type="AlphaFoldDB" id="A0A5P0ZX69"/>
<protein>
    <submittedName>
        <fullName evidence="1">Uncharacterized protein</fullName>
    </submittedName>
</protein>
<dbReference type="RefSeq" id="WP_153522249.1">
    <property type="nucleotide sequence ID" value="NZ_VDFO01000018.1"/>
</dbReference>
<dbReference type="OrthoDB" id="2990146at2"/>
<name>A0A5P0ZX69_9LACO</name>
<gene>
    <name evidence="1" type="ORF">FHL05_05805</name>
</gene>
<comment type="caution">
    <text evidence="1">The sequence shown here is derived from an EMBL/GenBank/DDBJ whole genome shotgun (WGS) entry which is preliminary data.</text>
</comment>
<sequence length="162" mass="18937">MSQKQRTKLAELGNEQRFTFNGRFKKYGFKYKDYRKNHAVPTLLLTNIELLTDNKKLNVADHLWFNLTKGFKSLGILKIGDVVQFNGRIASYTKGYQGFRPDINKSITLDYGITRPSKVSLLIPDKHIPWTGENWEICNQIYDMYLSDYNARNIGKPYLDLY</sequence>
<accession>A0A5P0ZX69</accession>
<reference evidence="1 2" key="1">
    <citation type="journal article" date="2019" name="Syst. Appl. Microbiol.">
        <title>Polyphasic characterization of two novel Lactobacillus spp. isolated from blown salami packages: Description of Lactobacillus halodurans sp. nov. and Lactobacillus salsicarnum sp. nov.</title>
        <authorList>
            <person name="Schuster J.A."/>
            <person name="Klingl A."/>
            <person name="Vogel R.F."/>
            <person name="Ehrmann M.A."/>
        </authorList>
    </citation>
    <scope>NUCLEOTIDE SEQUENCE [LARGE SCALE GENOMIC DNA]</scope>
    <source>
        <strain evidence="1 2">TMW 1.1920</strain>
    </source>
</reference>
<dbReference type="Proteomes" id="UP000371423">
    <property type="component" value="Unassembled WGS sequence"/>
</dbReference>
<evidence type="ECO:0000313" key="2">
    <source>
        <dbReference type="Proteomes" id="UP000371423"/>
    </source>
</evidence>
<keyword evidence="2" id="KW-1185">Reference proteome</keyword>
<dbReference type="EMBL" id="VDFO01000018">
    <property type="protein sequence ID" value="MQS97402.1"/>
    <property type="molecule type" value="Genomic_DNA"/>
</dbReference>
<proteinExistence type="predicted"/>